<dbReference type="InterPro" id="IPR026337">
    <property type="entry name" value="AKG_HExxH"/>
</dbReference>
<dbReference type="EMBL" id="FOZU01000016">
    <property type="protein sequence ID" value="SFT00487.1"/>
    <property type="molecule type" value="Genomic_DNA"/>
</dbReference>
<dbReference type="NCBIfam" id="TIGR04267">
    <property type="entry name" value="mod_HExxH"/>
    <property type="match status" value="1"/>
</dbReference>
<name>A0A1I6UGR9_9GAMM</name>
<accession>A0A1I6UGR9</accession>
<gene>
    <name evidence="1" type="ORF">SAMN05444586_10167</name>
</gene>
<reference evidence="2" key="1">
    <citation type="submission" date="2016-10" db="EMBL/GenBank/DDBJ databases">
        <authorList>
            <person name="Varghese N."/>
            <person name="Submissions S."/>
        </authorList>
    </citation>
    <scope>NUCLEOTIDE SEQUENCE [LARGE SCALE GENOMIC DNA]</scope>
    <source>
        <strain evidence="2">ANC 5076</strain>
    </source>
</reference>
<organism evidence="1 2">
    <name type="scientific">Acinetobacter bohemicus</name>
    <dbReference type="NCBI Taxonomy" id="1435036"/>
    <lineage>
        <taxon>Bacteria</taxon>
        <taxon>Pseudomonadati</taxon>
        <taxon>Pseudomonadota</taxon>
        <taxon>Gammaproteobacteria</taxon>
        <taxon>Moraxellales</taxon>
        <taxon>Moraxellaceae</taxon>
        <taxon>Acinetobacter</taxon>
    </lineage>
</organism>
<sequence length="246" mass="29560">MYNYLYPTKENILDLLDSDIHYKNYNTFDYINNLNNKNEDLCILQKLPDYMSNTWSDIGINLDQRYDIEKSMLQIKDAFEYISKYDNDYMGFYTKSLVKSIHLLKTDNDYNDTSFSDPNLPYTIFINLPDIHLKNWLERTVENLIHETMHLQLSLLEKKYDFYLLTDKKIYSPWKDEPRNNKGILHAIYVFWHLKKFWEKVSSSEKNSFSKQRIEEIQEQLNLISIEKLSSFYSNDGLKLLNICCI</sequence>
<dbReference type="RefSeq" id="WP_074946568.1">
    <property type="nucleotide sequence ID" value="NZ_FOZU01000016.1"/>
</dbReference>
<proteinExistence type="predicted"/>
<evidence type="ECO:0000313" key="2">
    <source>
        <dbReference type="Proteomes" id="UP000182827"/>
    </source>
</evidence>
<protein>
    <submittedName>
        <fullName evidence="1">HEXXH motif-containing protein</fullName>
    </submittedName>
</protein>
<dbReference type="Proteomes" id="UP000182827">
    <property type="component" value="Unassembled WGS sequence"/>
</dbReference>
<evidence type="ECO:0000313" key="1">
    <source>
        <dbReference type="EMBL" id="SFT00487.1"/>
    </source>
</evidence>
<dbReference type="AlphaFoldDB" id="A0A1I6UGR9"/>
<keyword evidence="2" id="KW-1185">Reference proteome</keyword>